<name>A0ACA9N2U4_9GLOM</name>
<comment type="caution">
    <text evidence="1">The sequence shown here is derived from an EMBL/GenBank/DDBJ whole genome shotgun (WGS) entry which is preliminary data.</text>
</comment>
<protein>
    <submittedName>
        <fullName evidence="1">14281_t:CDS:1</fullName>
    </submittedName>
</protein>
<gene>
    <name evidence="1" type="ORF">SPELUC_LOCUS8210</name>
</gene>
<evidence type="ECO:0000313" key="2">
    <source>
        <dbReference type="Proteomes" id="UP000789366"/>
    </source>
</evidence>
<dbReference type="EMBL" id="CAJVPW010011960">
    <property type="protein sequence ID" value="CAG8630629.1"/>
    <property type="molecule type" value="Genomic_DNA"/>
</dbReference>
<evidence type="ECO:0000313" key="1">
    <source>
        <dbReference type="EMBL" id="CAG8630629.1"/>
    </source>
</evidence>
<dbReference type="Proteomes" id="UP000789366">
    <property type="component" value="Unassembled WGS sequence"/>
</dbReference>
<accession>A0ACA9N2U4</accession>
<sequence length="417" mass="49475">MKFKFTIFVILCLFYAFYIYLDINAKNIDNKNFHNESTAALPLLLNGRKRPKQGYVVRVDRLEKNCGDIQKIMVENCLKYLDNEEDDYMISFPTIKGVSPPPPCNRDHSPMLFHVFWHGQITDKLVLVMKSFLYSQPLECSTLYVWLDDMNVSNLNDNELIRPLFKYSPTHIEFKSWNIVEQLSFSDVYAGWQEPEYYNRYVKISDMFRFVVLHNYGGMYLDSDVILVRDMRPLYYANFEFAYRWSKKYEYNTAVLRLWKQSQSSEVVIRGAIKNHMNFHPFLIKKYLSTHKRSSLEETNKFIYMLPSGLFDPLWLKQDNAQPLFILSPNLDEFTDIFNPKITPGEILGLDSTTFDSSPLDIRNIDNFFRGIFAYHWHNQWNATIHPTSWFGVIQTAYDEFLDGKRRNLYNEYILPL</sequence>
<proteinExistence type="predicted"/>
<reference evidence="1" key="1">
    <citation type="submission" date="2021-06" db="EMBL/GenBank/DDBJ databases">
        <authorList>
            <person name="Kallberg Y."/>
            <person name="Tangrot J."/>
            <person name="Rosling A."/>
        </authorList>
    </citation>
    <scope>NUCLEOTIDE SEQUENCE</scope>
    <source>
        <strain evidence="1">28 12/20/2015</strain>
    </source>
</reference>
<keyword evidence="2" id="KW-1185">Reference proteome</keyword>
<organism evidence="1 2">
    <name type="scientific">Cetraspora pellucida</name>
    <dbReference type="NCBI Taxonomy" id="1433469"/>
    <lineage>
        <taxon>Eukaryota</taxon>
        <taxon>Fungi</taxon>
        <taxon>Fungi incertae sedis</taxon>
        <taxon>Mucoromycota</taxon>
        <taxon>Glomeromycotina</taxon>
        <taxon>Glomeromycetes</taxon>
        <taxon>Diversisporales</taxon>
        <taxon>Gigasporaceae</taxon>
        <taxon>Cetraspora</taxon>
    </lineage>
</organism>